<dbReference type="PANTHER" id="PTHR33219:SF14">
    <property type="entry name" value="PROTEIN COFACTOR ASSEMBLY OF COMPLEX C SUBUNIT B CCB3, CHLOROPLASTIC-RELATED"/>
    <property type="match status" value="1"/>
</dbReference>
<keyword evidence="3" id="KW-0131">Cell cycle</keyword>
<dbReference type="Pfam" id="PF02325">
    <property type="entry name" value="CCB3_YggT"/>
    <property type="match status" value="1"/>
</dbReference>
<reference evidence="3 5" key="1">
    <citation type="submission" date="2015-01" db="EMBL/GenBank/DDBJ databases">
        <title>Genome sequences of high lactate-tolerant strain Salinicoccus roseus W12 with industrial interest.</title>
        <authorList>
            <person name="Wang H."/>
            <person name="Yu B."/>
        </authorList>
    </citation>
    <scope>NUCLEOTIDE SEQUENCE [LARGE SCALE GENOMIC DNA]</scope>
    <source>
        <strain evidence="3 5">W12</strain>
    </source>
</reference>
<keyword evidence="2" id="KW-1133">Transmembrane helix</keyword>
<name>A0A0C2DM56_9STAP</name>
<accession>A0A0C2DM56</accession>
<evidence type="ECO:0000256" key="1">
    <source>
        <dbReference type="ARBA" id="ARBA00010894"/>
    </source>
</evidence>
<evidence type="ECO:0000256" key="2">
    <source>
        <dbReference type="SAM" id="Phobius"/>
    </source>
</evidence>
<keyword evidence="3" id="KW-0132">Cell division</keyword>
<feature type="transmembrane region" description="Helical" evidence="2">
    <location>
        <begin position="12"/>
        <end position="35"/>
    </location>
</feature>
<feature type="transmembrane region" description="Helical" evidence="2">
    <location>
        <begin position="78"/>
        <end position="99"/>
    </location>
</feature>
<dbReference type="EMBL" id="JXII01000004">
    <property type="protein sequence ID" value="KIH71103.1"/>
    <property type="molecule type" value="Genomic_DNA"/>
</dbReference>
<comment type="caution">
    <text evidence="3">The sequence shown here is derived from an EMBL/GenBank/DDBJ whole genome shotgun (WGS) entry which is preliminary data.</text>
</comment>
<evidence type="ECO:0000313" key="6">
    <source>
        <dbReference type="Proteomes" id="UP000216682"/>
    </source>
</evidence>
<keyword evidence="2" id="KW-0812">Transmembrane</keyword>
<dbReference type="STRING" id="45670.SN16_05995"/>
<proteinExistence type="inferred from homology"/>
<dbReference type="PANTHER" id="PTHR33219">
    <property type="entry name" value="YLMG HOMOLOG PROTEIN 2, CHLOROPLASTIC"/>
    <property type="match status" value="1"/>
</dbReference>
<dbReference type="InterPro" id="IPR003425">
    <property type="entry name" value="CCB3/YggT"/>
</dbReference>
<dbReference type="EMBL" id="NPEZ01000001">
    <property type="protein sequence ID" value="OZT78435.1"/>
    <property type="molecule type" value="Genomic_DNA"/>
</dbReference>
<organism evidence="3 5">
    <name type="scientific">Salinicoccus roseus</name>
    <dbReference type="NCBI Taxonomy" id="45670"/>
    <lineage>
        <taxon>Bacteria</taxon>
        <taxon>Bacillati</taxon>
        <taxon>Bacillota</taxon>
        <taxon>Bacilli</taxon>
        <taxon>Bacillales</taxon>
        <taxon>Staphylococcaceae</taxon>
        <taxon>Salinicoccus</taxon>
    </lineage>
</organism>
<dbReference type="GO" id="GO:0051301">
    <property type="term" value="P:cell division"/>
    <property type="evidence" value="ECO:0007669"/>
    <property type="project" value="UniProtKB-KW"/>
</dbReference>
<protein>
    <submittedName>
        <fullName evidence="3">Cell division protein</fullName>
    </submittedName>
    <submittedName>
        <fullName evidence="4">YggT family protein</fullName>
    </submittedName>
</protein>
<dbReference type="Proteomes" id="UP000216682">
    <property type="component" value="Unassembled WGS sequence"/>
</dbReference>
<evidence type="ECO:0000313" key="5">
    <source>
        <dbReference type="Proteomes" id="UP000031546"/>
    </source>
</evidence>
<dbReference type="AlphaFoldDB" id="A0A0C2DM56"/>
<dbReference type="GO" id="GO:0016020">
    <property type="term" value="C:membrane"/>
    <property type="evidence" value="ECO:0007669"/>
    <property type="project" value="InterPro"/>
</dbReference>
<gene>
    <name evidence="4" type="ORF">CFN03_03920</name>
    <name evidence="3" type="ORF">SN16_05995</name>
</gene>
<sequence length="103" mass="11641">MILDNQLIIEVLSFIQSFINTIFPIFFWGLIIYILSSWLPGLRESAFGQILGKIYEPILEPFRKIIPPLGGVLDLSPIIAIIVMQLFLSGLNAIFNTIITSLY</sequence>
<dbReference type="Proteomes" id="UP000031546">
    <property type="component" value="Unassembled WGS sequence"/>
</dbReference>
<evidence type="ECO:0000313" key="3">
    <source>
        <dbReference type="EMBL" id="KIH71103.1"/>
    </source>
</evidence>
<keyword evidence="2" id="KW-0472">Membrane</keyword>
<dbReference type="OrthoDB" id="47652at2"/>
<reference evidence="4 6" key="2">
    <citation type="submission" date="2017-07" db="EMBL/GenBank/DDBJ databases">
        <title>Shotgun whole genome sequences of three halophilic bacterial isolates.</title>
        <authorList>
            <person name="Pozzo T."/>
            <person name="Higdon S.M."/>
            <person name="Quillaguaman J."/>
        </authorList>
    </citation>
    <scope>NUCLEOTIDE SEQUENCE [LARGE SCALE GENOMIC DNA]</scope>
    <source>
        <strain evidence="4 6">BU-1</strain>
    </source>
</reference>
<evidence type="ECO:0000313" key="4">
    <source>
        <dbReference type="EMBL" id="OZT78435.1"/>
    </source>
</evidence>
<comment type="similarity">
    <text evidence="1">Belongs to the YggT family.</text>
</comment>